<accession>A0A397G747</accession>
<keyword evidence="3" id="KW-1185">Reference proteome</keyword>
<name>A0A397G747_9GLOM</name>
<comment type="caution">
    <text evidence="2">The sequence shown here is derived from an EMBL/GenBank/DDBJ whole genome shotgun (WGS) entry which is preliminary data.</text>
</comment>
<gene>
    <name evidence="2" type="ORF">Glove_801g14</name>
</gene>
<feature type="region of interest" description="Disordered" evidence="1">
    <location>
        <begin position="147"/>
        <end position="166"/>
    </location>
</feature>
<protein>
    <submittedName>
        <fullName evidence="2">Uncharacterized protein</fullName>
    </submittedName>
</protein>
<dbReference type="AlphaFoldDB" id="A0A397G747"/>
<evidence type="ECO:0000313" key="3">
    <source>
        <dbReference type="Proteomes" id="UP000266861"/>
    </source>
</evidence>
<dbReference type="EMBL" id="PQFF01000607">
    <property type="protein sequence ID" value="RHZ43930.1"/>
    <property type="molecule type" value="Genomic_DNA"/>
</dbReference>
<organism evidence="2 3">
    <name type="scientific">Diversispora epigaea</name>
    <dbReference type="NCBI Taxonomy" id="1348612"/>
    <lineage>
        <taxon>Eukaryota</taxon>
        <taxon>Fungi</taxon>
        <taxon>Fungi incertae sedis</taxon>
        <taxon>Mucoromycota</taxon>
        <taxon>Glomeromycotina</taxon>
        <taxon>Glomeromycetes</taxon>
        <taxon>Diversisporales</taxon>
        <taxon>Diversisporaceae</taxon>
        <taxon>Diversispora</taxon>
    </lineage>
</organism>
<dbReference type="OrthoDB" id="2313536at2759"/>
<reference evidence="2 3" key="1">
    <citation type="submission" date="2018-08" db="EMBL/GenBank/DDBJ databases">
        <title>Genome and evolution of the arbuscular mycorrhizal fungus Diversispora epigaea (formerly Glomus versiforme) and its bacterial endosymbionts.</title>
        <authorList>
            <person name="Sun X."/>
            <person name="Fei Z."/>
            <person name="Harrison M."/>
        </authorList>
    </citation>
    <scope>NUCLEOTIDE SEQUENCE [LARGE SCALE GENOMIC DNA]</scope>
    <source>
        <strain evidence="2 3">IT104</strain>
    </source>
</reference>
<evidence type="ECO:0000313" key="2">
    <source>
        <dbReference type="EMBL" id="RHZ43930.1"/>
    </source>
</evidence>
<sequence>MDSNTNWKPSDLLRNKIDNFFFETRWDCWFLVEFLEFRKNDILAGLSRVKAHQTYKRGLQLILESNPPEIIALTIMKQLTQKINESNEIKSFWKLVAIEKTHTEQLNKLRTGASFEKDVLNIRGKRFNEEVDDLTQRVIKRTNLDKFDANLSEDEPPSTPTPAPRVNNIQGVGLGEMMQAEFWTQKSDYDQNANLTTPHKPILTQNQFNLLTSRVIPGFKSLKSLPVLGPTLTKWLREVLSSPTPEKLYEQLMQPLEGGHVTDRDNKLYDIFKTTLQEFYIMIKYNPNHILPRHNCERKFLVDRVSTPFKLIEYVFGNCTTYWIEKEVMSTKAMEFVDEG</sequence>
<proteinExistence type="predicted"/>
<evidence type="ECO:0000256" key="1">
    <source>
        <dbReference type="SAM" id="MobiDB-lite"/>
    </source>
</evidence>
<dbReference type="Proteomes" id="UP000266861">
    <property type="component" value="Unassembled WGS sequence"/>
</dbReference>